<feature type="domain" description="DUF6504" evidence="1">
    <location>
        <begin position="14"/>
        <end position="80"/>
    </location>
</feature>
<name>A0A6J6DES3_9ZZZZ</name>
<dbReference type="AlphaFoldDB" id="A0A6J6DES3"/>
<proteinExistence type="predicted"/>
<dbReference type="EMBL" id="CAEZTJ010000021">
    <property type="protein sequence ID" value="CAB4562527.1"/>
    <property type="molecule type" value="Genomic_DNA"/>
</dbReference>
<dbReference type="Pfam" id="PF20114">
    <property type="entry name" value="DUF6504"/>
    <property type="match status" value="1"/>
</dbReference>
<protein>
    <submittedName>
        <fullName evidence="2">Unannotated protein</fullName>
    </submittedName>
</protein>
<dbReference type="InterPro" id="IPR045443">
    <property type="entry name" value="DUF6504"/>
</dbReference>
<reference evidence="2" key="1">
    <citation type="submission" date="2020-05" db="EMBL/GenBank/DDBJ databases">
        <authorList>
            <person name="Chiriac C."/>
            <person name="Salcher M."/>
            <person name="Ghai R."/>
            <person name="Kavagutti S V."/>
        </authorList>
    </citation>
    <scope>NUCLEOTIDE SEQUENCE</scope>
</reference>
<gene>
    <name evidence="2" type="ORF">UFOPK1650_00270</name>
</gene>
<evidence type="ECO:0000259" key="1">
    <source>
        <dbReference type="Pfam" id="PF20114"/>
    </source>
</evidence>
<sequence>MPEIPRSEIALFDGEPIEFTYRNRRYRVYAVLSRWREAGGWWNRASDGNYRPDDGARALWRVEAAPVGAMTTFEIERIDNADLTDEQLAEGFLWRIRPTSRSKSDPRSEYQSDVS</sequence>
<organism evidence="2">
    <name type="scientific">freshwater metagenome</name>
    <dbReference type="NCBI Taxonomy" id="449393"/>
    <lineage>
        <taxon>unclassified sequences</taxon>
        <taxon>metagenomes</taxon>
        <taxon>ecological metagenomes</taxon>
    </lineage>
</organism>
<accession>A0A6J6DES3</accession>
<evidence type="ECO:0000313" key="2">
    <source>
        <dbReference type="EMBL" id="CAB4562527.1"/>
    </source>
</evidence>